<dbReference type="Proteomes" id="UP000789525">
    <property type="component" value="Unassembled WGS sequence"/>
</dbReference>
<proteinExistence type="predicted"/>
<feature type="non-terminal residue" evidence="1">
    <location>
        <position position="1"/>
    </location>
</feature>
<reference evidence="1" key="1">
    <citation type="submission" date="2021-06" db="EMBL/GenBank/DDBJ databases">
        <authorList>
            <person name="Kallberg Y."/>
            <person name="Tangrot J."/>
            <person name="Rosling A."/>
        </authorList>
    </citation>
    <scope>NUCLEOTIDE SEQUENCE</scope>
    <source>
        <strain evidence="1">CL356</strain>
    </source>
</reference>
<gene>
    <name evidence="1" type="ORF">ACOLOM_LOCUS3387</name>
</gene>
<sequence>DSSSNIRRDRPHSESVMSASTNVDMFRLGQEVAKPFEPWSESFLEAAGQLENQERIKLDLVFEEISEMHKKMKKIVNNNEDELLNAPQIPASELSDPSPKVIRGKIYKQMLRDVVPVACKPVIIPDNSSRDALRIKGQLAILGRLYSSNHIIKFHGVSTINGHKNIVLDWAEHGNLRQVYEEKKLNWHLKLKIAHEICNGLVFLQACGIFHHDIRCENILITGGDKYEAKIANFYLSRDTSQMSHGIPNLSTIVRWLAPEKMPRGNNPIKEPYTFKCELAFERFPYKEKEMPEITEHVLAKKRETLNFSDGPQEIVTGFNNIIVASWNHDPQLRPVIKDLFSDLTMLVNQHGRNSSEIEFVTRTENPQKSKQTLLVHPPVLPPQTAVTFISLAINVD</sequence>
<keyword evidence="2" id="KW-1185">Reference proteome</keyword>
<protein>
    <submittedName>
        <fullName evidence="1">13468_t:CDS:1</fullName>
    </submittedName>
</protein>
<organism evidence="1 2">
    <name type="scientific">Acaulospora colombiana</name>
    <dbReference type="NCBI Taxonomy" id="27376"/>
    <lineage>
        <taxon>Eukaryota</taxon>
        <taxon>Fungi</taxon>
        <taxon>Fungi incertae sedis</taxon>
        <taxon>Mucoromycota</taxon>
        <taxon>Glomeromycotina</taxon>
        <taxon>Glomeromycetes</taxon>
        <taxon>Diversisporales</taxon>
        <taxon>Acaulosporaceae</taxon>
        <taxon>Acaulospora</taxon>
    </lineage>
</organism>
<dbReference type="EMBL" id="CAJVPT010004999">
    <property type="protein sequence ID" value="CAG8514896.1"/>
    <property type="molecule type" value="Genomic_DNA"/>
</dbReference>
<name>A0ACA9LBG4_9GLOM</name>
<comment type="caution">
    <text evidence="1">The sequence shown here is derived from an EMBL/GenBank/DDBJ whole genome shotgun (WGS) entry which is preliminary data.</text>
</comment>
<evidence type="ECO:0000313" key="2">
    <source>
        <dbReference type="Proteomes" id="UP000789525"/>
    </source>
</evidence>
<accession>A0ACA9LBG4</accession>
<evidence type="ECO:0000313" key="1">
    <source>
        <dbReference type="EMBL" id="CAG8514896.1"/>
    </source>
</evidence>